<reference evidence="5" key="1">
    <citation type="submission" date="2016-08" db="EMBL/GenBank/DDBJ databases">
        <authorList>
            <person name="Varghese N."/>
            <person name="Submissions Spin"/>
        </authorList>
    </citation>
    <scope>NUCLEOTIDE SEQUENCE [LARGE SCALE GENOMIC DNA]</scope>
    <source>
        <strain evidence="5">SGD-1123</strain>
    </source>
</reference>
<dbReference type="Gene3D" id="1.10.10.10">
    <property type="entry name" value="Winged helix-like DNA-binding domain superfamily/Winged helix DNA-binding domain"/>
    <property type="match status" value="1"/>
</dbReference>
<dbReference type="Proteomes" id="UP000181997">
    <property type="component" value="Unassembled WGS sequence"/>
</dbReference>
<dbReference type="PANTHER" id="PTHR43031:SF1">
    <property type="entry name" value="PYRIDINE NUCLEOTIDE-DISULPHIDE OXIDOREDUCTASE"/>
    <property type="match status" value="1"/>
</dbReference>
<dbReference type="PRINTS" id="PR00778">
    <property type="entry name" value="HTHARSR"/>
</dbReference>
<accession>A0A0V8H7A0</accession>
<dbReference type="PROSITE" id="PS50206">
    <property type="entry name" value="RHODANESE_3"/>
    <property type="match status" value="1"/>
</dbReference>
<dbReference type="CDD" id="cd00158">
    <property type="entry name" value="RHOD"/>
    <property type="match status" value="1"/>
</dbReference>
<dbReference type="Pfam" id="PF00581">
    <property type="entry name" value="Rhodanese"/>
    <property type="match status" value="1"/>
</dbReference>
<dbReference type="InterPro" id="IPR050229">
    <property type="entry name" value="GlpE_sulfurtransferase"/>
</dbReference>
<dbReference type="OrthoDB" id="9800872at2"/>
<organism evidence="4 5">
    <name type="scientific">[Bacillus] enclensis</name>
    <dbReference type="NCBI Taxonomy" id="1402860"/>
    <lineage>
        <taxon>Bacteria</taxon>
        <taxon>Bacillati</taxon>
        <taxon>Bacillota</taxon>
        <taxon>Bacilli</taxon>
        <taxon>Bacillales</taxon>
        <taxon>Bacillaceae</taxon>
        <taxon>Rossellomorea</taxon>
    </lineage>
</organism>
<feature type="domain" description="Rhodanese" evidence="2">
    <location>
        <begin position="130"/>
        <end position="215"/>
    </location>
</feature>
<dbReference type="GO" id="GO:0003677">
    <property type="term" value="F:DNA binding"/>
    <property type="evidence" value="ECO:0007669"/>
    <property type="project" value="UniProtKB-KW"/>
</dbReference>
<dbReference type="GO" id="GO:0016740">
    <property type="term" value="F:transferase activity"/>
    <property type="evidence" value="ECO:0007669"/>
    <property type="project" value="UniProtKB-KW"/>
</dbReference>
<dbReference type="PROSITE" id="PS50987">
    <property type="entry name" value="HTH_ARSR_2"/>
    <property type="match status" value="1"/>
</dbReference>
<dbReference type="InterPro" id="IPR011991">
    <property type="entry name" value="ArsR-like_HTH"/>
</dbReference>
<keyword evidence="5" id="KW-1185">Reference proteome</keyword>
<dbReference type="Gene3D" id="3.40.250.10">
    <property type="entry name" value="Rhodanese-like domain"/>
    <property type="match status" value="1"/>
</dbReference>
<dbReference type="RefSeq" id="WP_058299937.1">
    <property type="nucleotide sequence ID" value="NZ_FMAU01000009.1"/>
</dbReference>
<dbReference type="InterPro" id="IPR036873">
    <property type="entry name" value="Rhodanese-like_dom_sf"/>
</dbReference>
<dbReference type="SUPFAM" id="SSF52821">
    <property type="entry name" value="Rhodanese/Cell cycle control phosphatase"/>
    <property type="match status" value="1"/>
</dbReference>
<sequence>METREFKSYVYGHFARIGKALSSPKRVELVDYLTQGPKTVERLSAETNMSTANTSKHLQSLLEARVVTFHKEKNYVYYSLADDHVAGLLHTIKHLAEMQFSDITHVRKDYIDRNERIHMVDLKEMMTQLRNGEAVLIDVRPEDEYMNEHIDGARSIPVQNLKEHLSSLPKDKKIIAYCRGPYCAFATQAVEMLLANGFEAYRMEEGIHEWKEADSIH</sequence>
<proteinExistence type="predicted"/>
<dbReference type="SMART" id="SM00418">
    <property type="entry name" value="HTH_ARSR"/>
    <property type="match status" value="1"/>
</dbReference>
<dbReference type="SUPFAM" id="SSF46785">
    <property type="entry name" value="Winged helix' DNA-binding domain"/>
    <property type="match status" value="1"/>
</dbReference>
<evidence type="ECO:0000313" key="5">
    <source>
        <dbReference type="Proteomes" id="UP000181997"/>
    </source>
</evidence>
<dbReference type="GO" id="GO:0003700">
    <property type="term" value="F:DNA-binding transcription factor activity"/>
    <property type="evidence" value="ECO:0007669"/>
    <property type="project" value="InterPro"/>
</dbReference>
<dbReference type="NCBIfam" id="NF033788">
    <property type="entry name" value="HTH_metalloreg"/>
    <property type="match status" value="1"/>
</dbReference>
<keyword evidence="4" id="KW-0808">Transferase</keyword>
<dbReference type="SMART" id="SM00450">
    <property type="entry name" value="RHOD"/>
    <property type="match status" value="1"/>
</dbReference>
<evidence type="ECO:0000313" key="4">
    <source>
        <dbReference type="EMBL" id="SCC34689.1"/>
    </source>
</evidence>
<dbReference type="CDD" id="cd00090">
    <property type="entry name" value="HTH_ARSR"/>
    <property type="match status" value="1"/>
</dbReference>
<protein>
    <submittedName>
        <fullName evidence="4">Rhodanese-related sulfurtransferase</fullName>
    </submittedName>
</protein>
<dbReference type="Pfam" id="PF01022">
    <property type="entry name" value="HTH_5"/>
    <property type="match status" value="1"/>
</dbReference>
<dbReference type="InterPro" id="IPR001845">
    <property type="entry name" value="HTH_ArsR_DNA-bd_dom"/>
</dbReference>
<evidence type="ECO:0000256" key="1">
    <source>
        <dbReference type="ARBA" id="ARBA00023125"/>
    </source>
</evidence>
<name>A0A0V8H7A0_9BACI</name>
<dbReference type="AlphaFoldDB" id="A0A0V8H7A0"/>
<evidence type="ECO:0000259" key="3">
    <source>
        <dbReference type="PROSITE" id="PS50987"/>
    </source>
</evidence>
<gene>
    <name evidence="4" type="ORF">GA0061094_4164</name>
</gene>
<dbReference type="InterPro" id="IPR036388">
    <property type="entry name" value="WH-like_DNA-bd_sf"/>
</dbReference>
<dbReference type="EMBL" id="FMAU01000009">
    <property type="protein sequence ID" value="SCC34689.1"/>
    <property type="molecule type" value="Genomic_DNA"/>
</dbReference>
<feature type="domain" description="HTH arsR-type" evidence="3">
    <location>
        <begin position="6"/>
        <end position="100"/>
    </location>
</feature>
<evidence type="ECO:0000259" key="2">
    <source>
        <dbReference type="PROSITE" id="PS50206"/>
    </source>
</evidence>
<dbReference type="InterPro" id="IPR036390">
    <property type="entry name" value="WH_DNA-bd_sf"/>
</dbReference>
<dbReference type="PANTHER" id="PTHR43031">
    <property type="entry name" value="FAD-DEPENDENT OXIDOREDUCTASE"/>
    <property type="match status" value="1"/>
</dbReference>
<keyword evidence="1" id="KW-0238">DNA-binding</keyword>
<dbReference type="InterPro" id="IPR001763">
    <property type="entry name" value="Rhodanese-like_dom"/>
</dbReference>